<organism evidence="4 5">
    <name type="scientific">Pseudomarimonas salicorniae</name>
    <dbReference type="NCBI Taxonomy" id="2933270"/>
    <lineage>
        <taxon>Bacteria</taxon>
        <taxon>Pseudomonadati</taxon>
        <taxon>Pseudomonadota</taxon>
        <taxon>Gammaproteobacteria</taxon>
        <taxon>Lysobacterales</taxon>
        <taxon>Lysobacteraceae</taxon>
        <taxon>Pseudomarimonas</taxon>
    </lineage>
</organism>
<dbReference type="InterPro" id="IPR011989">
    <property type="entry name" value="ARM-like"/>
</dbReference>
<feature type="transmembrane region" description="Helical" evidence="2">
    <location>
        <begin position="146"/>
        <end position="168"/>
    </location>
</feature>
<feature type="transmembrane region" description="Helical" evidence="2">
    <location>
        <begin position="111"/>
        <end position="134"/>
    </location>
</feature>
<accession>A0ABT0GN10</accession>
<dbReference type="InterPro" id="IPR014710">
    <property type="entry name" value="RmlC-like_jellyroll"/>
</dbReference>
<dbReference type="SMART" id="SM00100">
    <property type="entry name" value="cNMP"/>
    <property type="match status" value="1"/>
</dbReference>
<feature type="transmembrane region" description="Helical" evidence="2">
    <location>
        <begin position="20"/>
        <end position="40"/>
    </location>
</feature>
<comment type="subcellular location">
    <subcellularLocation>
        <location evidence="1">Cytoplasm</location>
    </subcellularLocation>
</comment>
<dbReference type="SUPFAM" id="SSF51206">
    <property type="entry name" value="cAMP-binding domain-like"/>
    <property type="match status" value="1"/>
</dbReference>
<dbReference type="SUPFAM" id="SSF48371">
    <property type="entry name" value="ARM repeat"/>
    <property type="match status" value="1"/>
</dbReference>
<evidence type="ECO:0000313" key="4">
    <source>
        <dbReference type="EMBL" id="MCK7595604.1"/>
    </source>
</evidence>
<dbReference type="InterPro" id="IPR036259">
    <property type="entry name" value="MFS_trans_sf"/>
</dbReference>
<dbReference type="Proteomes" id="UP001431449">
    <property type="component" value="Unassembled WGS sequence"/>
</dbReference>
<feature type="transmembrane region" description="Helical" evidence="2">
    <location>
        <begin position="269"/>
        <end position="289"/>
    </location>
</feature>
<keyword evidence="2" id="KW-1133">Transmembrane helix</keyword>
<dbReference type="SUPFAM" id="SSF103473">
    <property type="entry name" value="MFS general substrate transporter"/>
    <property type="match status" value="1"/>
</dbReference>
<evidence type="ECO:0000313" key="5">
    <source>
        <dbReference type="Proteomes" id="UP001431449"/>
    </source>
</evidence>
<evidence type="ECO:0000256" key="1">
    <source>
        <dbReference type="ARBA" id="ARBA00004496"/>
    </source>
</evidence>
<dbReference type="InterPro" id="IPR018490">
    <property type="entry name" value="cNMP-bd_dom_sf"/>
</dbReference>
<keyword evidence="2" id="KW-0472">Membrane</keyword>
<dbReference type="CDD" id="cd00038">
    <property type="entry name" value="CAP_ED"/>
    <property type="match status" value="1"/>
</dbReference>
<proteinExistence type="predicted"/>
<protein>
    <submittedName>
        <fullName evidence="4">Cyclic nucleotide-binding domain-containing protein</fullName>
    </submittedName>
</protein>
<evidence type="ECO:0000256" key="2">
    <source>
        <dbReference type="SAM" id="Phobius"/>
    </source>
</evidence>
<sequence length="1057" mass="115363">MAVSARRLFQVLPDEGGKVLGFAILAAMLQAGVAIGMVAADSLFLAQLGVEKLPLVFIFMPVVMAVYAPIYSLLLGRLGAHGLFRLTLLLLIAGGLFFGLSAAQFAEQPWYLFAIKFYAGLWFIALYTLFWNFADDYFSILDGKRLFGLISAGSSAGAMLGGGLVVALSGMIPVASLFLIWAGLALLTWPVFAALLRRHRPIATDEEAGVEGSSLGALLRFAAGALRGSRFAVSLALICFLMVSLTALMDYMALGQFAIDRDAAELTRLLGLLHGLAGALTLLINLFLFNRIVGRLGVSGTALVLPLCYVAVFVFFFLEPGFVAAVVAFFAYQSLFVAVEYNNVNLLYGALPQRMKRQLRTFIEALAEPLATATAGLVLWYSAGSLDTSNLALSGLLVACLALLVAALIRHDYGRALAINLRADWLDFANPEEGWRRHLTETDFERLREVAREGAREQRLLAVDLLWRLRDPAAREALLSFLGDADAAEAEKLRPAISGLLQHDDTESLAETLLWLESDQAPSDPDVLEEFTGSGAFPVRQHQHWRHSRDPVHQAALAVARWNGTRLDDVAQAIGEIRGMLAGNAHARRMGIRAIGDCRHSRYYGELLPFLSCDDPELRREALRSTRKLASPETTQLLPQVLPLLRDAPSEERFLILDIAERTGDTSAIRSLLLGAEHFSAGESRRLEEVIRSMGLKAIPGVIHVLRDVAAPYHSRSIALRALSRLAMPQLLMVADELIDAELGIAERAVAAHRALVARRESRQGTGCVVLTRYYRDAAAQGLEFVLELLSLAGRLPDFDLIRASLSFANARDRANAVETIQQSCSRELFERIARLIDATVAIAGLDVVRQRGGQRSLRDLLRDAALSSVPLESSSGLIAHHELGLPGTPALLRERLELASDAHRGDWLIELLPRFAERAPDEPPPVHSVERVAMLVRAEFFSEARVLALDFLARHSEDRRVPAGELIYRRGDAADALFIVAEGEVSLSRESGEALVGPGATFGQRVLMGDPERGEDARSGGCRLLVLPGALVERAIEIFPSMGIGLYQFKTISAFS</sequence>
<feature type="transmembrane region" description="Helical" evidence="2">
    <location>
        <begin position="231"/>
        <end position="249"/>
    </location>
</feature>
<dbReference type="InterPro" id="IPR016024">
    <property type="entry name" value="ARM-type_fold"/>
</dbReference>
<dbReference type="Gene3D" id="1.25.10.10">
    <property type="entry name" value="Leucine-rich Repeat Variant"/>
    <property type="match status" value="1"/>
</dbReference>
<feature type="transmembrane region" description="Helical" evidence="2">
    <location>
        <begin position="322"/>
        <end position="341"/>
    </location>
</feature>
<feature type="transmembrane region" description="Helical" evidence="2">
    <location>
        <begin position="86"/>
        <end position="105"/>
    </location>
</feature>
<feature type="domain" description="Cyclic nucleotide-binding" evidence="3">
    <location>
        <begin position="941"/>
        <end position="1037"/>
    </location>
</feature>
<dbReference type="PROSITE" id="PS50042">
    <property type="entry name" value="CNMP_BINDING_3"/>
    <property type="match status" value="1"/>
</dbReference>
<gene>
    <name evidence="4" type="ORF">M0G41_18305</name>
</gene>
<feature type="transmembrane region" description="Helical" evidence="2">
    <location>
        <begin position="296"/>
        <end position="316"/>
    </location>
</feature>
<keyword evidence="5" id="KW-1185">Reference proteome</keyword>
<name>A0ABT0GN10_9GAMM</name>
<comment type="caution">
    <text evidence="4">The sequence shown here is derived from an EMBL/GenBank/DDBJ whole genome shotgun (WGS) entry which is preliminary data.</text>
</comment>
<dbReference type="EMBL" id="JALNMH010000024">
    <property type="protein sequence ID" value="MCK7595604.1"/>
    <property type="molecule type" value="Genomic_DNA"/>
</dbReference>
<feature type="transmembrane region" description="Helical" evidence="2">
    <location>
        <begin position="52"/>
        <end position="74"/>
    </location>
</feature>
<feature type="transmembrane region" description="Helical" evidence="2">
    <location>
        <begin position="389"/>
        <end position="409"/>
    </location>
</feature>
<dbReference type="InterPro" id="IPR000595">
    <property type="entry name" value="cNMP-bd_dom"/>
</dbReference>
<feature type="transmembrane region" description="Helical" evidence="2">
    <location>
        <begin position="174"/>
        <end position="196"/>
    </location>
</feature>
<reference evidence="4" key="1">
    <citation type="submission" date="2022-04" db="EMBL/GenBank/DDBJ databases">
        <title>Lysobacter sp. CAU 1642 isolated from sea sand.</title>
        <authorList>
            <person name="Kim W."/>
        </authorList>
    </citation>
    <scope>NUCLEOTIDE SEQUENCE</scope>
    <source>
        <strain evidence="4">CAU 1642</strain>
    </source>
</reference>
<evidence type="ECO:0000259" key="3">
    <source>
        <dbReference type="PROSITE" id="PS50042"/>
    </source>
</evidence>
<dbReference type="Gene3D" id="1.20.1250.20">
    <property type="entry name" value="MFS general substrate transporter like domains"/>
    <property type="match status" value="1"/>
</dbReference>
<keyword evidence="2" id="KW-0812">Transmembrane</keyword>
<dbReference type="RefSeq" id="WP_248211665.1">
    <property type="nucleotide sequence ID" value="NZ_JALNMH010000024.1"/>
</dbReference>
<dbReference type="Pfam" id="PF00027">
    <property type="entry name" value="cNMP_binding"/>
    <property type="match status" value="1"/>
</dbReference>
<dbReference type="Gene3D" id="2.60.120.10">
    <property type="entry name" value="Jelly Rolls"/>
    <property type="match status" value="1"/>
</dbReference>